<dbReference type="PANTHER" id="PTHR10792">
    <property type="entry name" value="60S RIBOSOMAL PROTEIN L24"/>
    <property type="match status" value="1"/>
</dbReference>
<feature type="domain" description="Large ribosomal subunit protein eL24-related N-terminal" evidence="4">
    <location>
        <begin position="4"/>
        <end position="67"/>
    </location>
</feature>
<dbReference type="SUPFAM" id="SSF57716">
    <property type="entry name" value="Glucocorticoid receptor-like (DNA-binding domain)"/>
    <property type="match status" value="1"/>
</dbReference>
<keyword evidence="6" id="KW-1185">Reference proteome</keyword>
<proteinExistence type="inferred from homology"/>
<evidence type="ECO:0000259" key="4">
    <source>
        <dbReference type="Pfam" id="PF01246"/>
    </source>
</evidence>
<dbReference type="GO" id="GO:0005840">
    <property type="term" value="C:ribosome"/>
    <property type="evidence" value="ECO:0007669"/>
    <property type="project" value="UniProtKB-KW"/>
</dbReference>
<dbReference type="PANTHER" id="PTHR10792:SF1">
    <property type="entry name" value="RIBOSOMAL PROTEIN L24"/>
    <property type="match status" value="1"/>
</dbReference>
<comment type="similarity">
    <text evidence="1">Belongs to the eukaryotic ribosomal protein eL24 family.</text>
</comment>
<sequence>MSHKTEIDGFAGHLINPGHGRVHIREDKHMMVFESRKTYRMWSRKRNPRKIAWTEHYRFDHKKSNTDKVQNEGRAKRQKVHRAYAGVAVNGQAVKVQAGAVKQRVKQNQRKAPQKK</sequence>
<dbReference type="Pfam" id="PF01246">
    <property type="entry name" value="Ribosomal_L24e"/>
    <property type="match status" value="1"/>
</dbReference>
<gene>
    <name evidence="5" type="ORF">M9Y10_005143</name>
</gene>
<evidence type="ECO:0000313" key="5">
    <source>
        <dbReference type="EMBL" id="KAK8878375.1"/>
    </source>
</evidence>
<organism evidence="5 6">
    <name type="scientific">Tritrichomonas musculus</name>
    <dbReference type="NCBI Taxonomy" id="1915356"/>
    <lineage>
        <taxon>Eukaryota</taxon>
        <taxon>Metamonada</taxon>
        <taxon>Parabasalia</taxon>
        <taxon>Tritrichomonadida</taxon>
        <taxon>Tritrichomonadidae</taxon>
        <taxon>Tritrichomonas</taxon>
    </lineage>
</organism>
<dbReference type="EMBL" id="JAPFFF010000011">
    <property type="protein sequence ID" value="KAK8878375.1"/>
    <property type="molecule type" value="Genomic_DNA"/>
</dbReference>
<keyword evidence="2 5" id="KW-0689">Ribosomal protein</keyword>
<reference evidence="5 6" key="1">
    <citation type="submission" date="2024-04" db="EMBL/GenBank/DDBJ databases">
        <title>Tritrichomonas musculus Genome.</title>
        <authorList>
            <person name="Alves-Ferreira E."/>
            <person name="Grigg M."/>
            <person name="Lorenzi H."/>
            <person name="Galac M."/>
        </authorList>
    </citation>
    <scope>NUCLEOTIDE SEQUENCE [LARGE SCALE GENOMIC DNA]</scope>
    <source>
        <strain evidence="5 6">EAF2021</strain>
    </source>
</reference>
<evidence type="ECO:0000256" key="2">
    <source>
        <dbReference type="ARBA" id="ARBA00022980"/>
    </source>
</evidence>
<comment type="caution">
    <text evidence="5">The sequence shown here is derived from an EMBL/GenBank/DDBJ whole genome shotgun (WGS) entry which is preliminary data.</text>
</comment>
<keyword evidence="3" id="KW-0687">Ribonucleoprotein</keyword>
<dbReference type="InterPro" id="IPR038630">
    <property type="entry name" value="L24e/L24_sf"/>
</dbReference>
<accession>A0ABR2JKG1</accession>
<evidence type="ECO:0000256" key="3">
    <source>
        <dbReference type="ARBA" id="ARBA00023274"/>
    </source>
</evidence>
<evidence type="ECO:0000313" key="6">
    <source>
        <dbReference type="Proteomes" id="UP001470230"/>
    </source>
</evidence>
<dbReference type="Gene3D" id="2.30.170.20">
    <property type="entry name" value="Ribosomal protein L24e"/>
    <property type="match status" value="1"/>
</dbReference>
<evidence type="ECO:0000256" key="1">
    <source>
        <dbReference type="ARBA" id="ARBA00005647"/>
    </source>
</evidence>
<dbReference type="CDD" id="cd00472">
    <property type="entry name" value="Ribosomal_L24e_L24"/>
    <property type="match status" value="1"/>
</dbReference>
<dbReference type="InterPro" id="IPR000988">
    <property type="entry name" value="Ribosomal_eL24-rel_N"/>
</dbReference>
<dbReference type="Proteomes" id="UP001470230">
    <property type="component" value="Unassembled WGS sequence"/>
</dbReference>
<dbReference type="InterPro" id="IPR056366">
    <property type="entry name" value="Ribosomal_eL24"/>
</dbReference>
<protein>
    <submittedName>
        <fullName evidence="5">60S ribosomal protein L24</fullName>
    </submittedName>
</protein>
<name>A0ABR2JKG1_9EUKA</name>